<sequence>MATATDRQEFTFQAEIKQLLHLLSHSLYQSKEIAVRELVSNASDALDKMRYIALTDESRRDSGTLEITIDPRESEKTLVIRDNGIGMTHDELVTNLGTIAHSGSGEFLKNLASQAKAQGEGQGGSGKPDLSLIGQFGVGFYSAFMIADKVVVRTRSYKEEAGWEWESEGLGSFAVSPAEGSVPRGTEIVLHLKDDTKDLATPARIREIIRRYSSFVPHPIRLASGEVLNDQKPIWVEPKSQVTEEQYAKFYQHLTHHADEKPLWHVHLAADSPIQFRAVLFSPPTNLERFGFARLEHGLSLCAKRILVQSDCRELLPEYLRFVVGLVDSEDLPLNVSRETLQDNSVIRRIRTSLLKGVFDRLDRLAEEQPEEFQKFSAQFGIMLKEGAITDPANRERLAKLLRFGSSNSEDPEARVSLDEYIKRMPEDQKRIYYLGGPDPGAIRKSPNLEIFRRKGLEVLYLTEPVDEFVMNALGAYGGKTLTSIDSDDLELPESAKDKVETPEAEGAEKDAEGGFSRVLDLFREAIGPRVREVRKSERLTDSPCCLVNADGGFSVQMQRLMKMTNKDFPEMSRILEVNPKAALIRRLSRLSANNEHDAFIKQCGLQLWANALILEGTTPDPEDLVGRVQSFMDEAAEKRSPLILG</sequence>
<dbReference type="GO" id="GO:0005737">
    <property type="term" value="C:cytoplasm"/>
    <property type="evidence" value="ECO:0007669"/>
    <property type="project" value="UniProtKB-SubCell"/>
</dbReference>
<dbReference type="PRINTS" id="PR00775">
    <property type="entry name" value="HEATSHOCK90"/>
</dbReference>
<keyword evidence="3 7" id="KW-0547">Nucleotide-binding</keyword>
<dbReference type="Gene3D" id="3.40.50.11260">
    <property type="match status" value="1"/>
</dbReference>
<evidence type="ECO:0000313" key="10">
    <source>
        <dbReference type="EMBL" id="QEH32453.1"/>
    </source>
</evidence>
<comment type="similarity">
    <text evidence="1 7">Belongs to the heat shock protein 90 family.</text>
</comment>
<dbReference type="FunFam" id="3.30.565.10:FF:000357">
    <property type="entry name" value="Heat shock protein HSP 90-beta"/>
    <property type="match status" value="1"/>
</dbReference>
<gene>
    <name evidence="10" type="primary">htpG_1</name>
    <name evidence="7" type="synonym">htpG</name>
    <name evidence="10" type="ORF">OJF2_09240</name>
</gene>
<feature type="region of interest" description="A; substrate-binding" evidence="7">
    <location>
        <begin position="1"/>
        <end position="338"/>
    </location>
</feature>
<keyword evidence="11" id="KW-1185">Reference proteome</keyword>
<evidence type="ECO:0000256" key="8">
    <source>
        <dbReference type="PIRSR" id="PIRSR002583-1"/>
    </source>
</evidence>
<comment type="subcellular location">
    <subcellularLocation>
        <location evidence="7">Cytoplasm</location>
    </subcellularLocation>
</comment>
<dbReference type="PIRSF" id="PIRSF002583">
    <property type="entry name" value="Hsp90"/>
    <property type="match status" value="1"/>
</dbReference>
<evidence type="ECO:0000256" key="4">
    <source>
        <dbReference type="ARBA" id="ARBA00022840"/>
    </source>
</evidence>
<dbReference type="SUPFAM" id="SSF110942">
    <property type="entry name" value="HSP90 C-terminal domain"/>
    <property type="match status" value="1"/>
</dbReference>
<dbReference type="GO" id="GO:0016887">
    <property type="term" value="F:ATP hydrolysis activity"/>
    <property type="evidence" value="ECO:0007669"/>
    <property type="project" value="InterPro"/>
</dbReference>
<dbReference type="Gene3D" id="3.30.565.10">
    <property type="entry name" value="Histidine kinase-like ATPase, C-terminal domain"/>
    <property type="match status" value="1"/>
</dbReference>
<keyword evidence="4 7" id="KW-0067">ATP-binding</keyword>
<dbReference type="PANTHER" id="PTHR11528">
    <property type="entry name" value="HEAT SHOCK PROTEIN 90 FAMILY MEMBER"/>
    <property type="match status" value="1"/>
</dbReference>
<dbReference type="InterPro" id="IPR020575">
    <property type="entry name" value="Hsp90_N"/>
</dbReference>
<feature type="domain" description="Histidine kinase/HSP90-like ATPase" evidence="9">
    <location>
        <begin position="30"/>
        <end position="196"/>
    </location>
</feature>
<dbReference type="InterPro" id="IPR003594">
    <property type="entry name" value="HATPase_dom"/>
</dbReference>
<feature type="binding site" evidence="8">
    <location>
        <position position="37"/>
    </location>
    <ligand>
        <name>ATP</name>
        <dbReference type="ChEBI" id="CHEBI:30616"/>
    </ligand>
</feature>
<evidence type="ECO:0000256" key="6">
    <source>
        <dbReference type="ARBA" id="ARBA00023186"/>
    </source>
</evidence>
<feature type="region of interest" description="C" evidence="7">
    <location>
        <begin position="561"/>
        <end position="646"/>
    </location>
</feature>
<accession>A0A5B9VVS7</accession>
<comment type="caution">
    <text evidence="7">Lacks conserved residue(s) required for the propagation of feature annotation.</text>
</comment>
<dbReference type="InterPro" id="IPR036890">
    <property type="entry name" value="HATPase_C_sf"/>
</dbReference>
<dbReference type="Gene3D" id="1.20.120.790">
    <property type="entry name" value="Heat shock protein 90, C-terminal domain"/>
    <property type="match status" value="1"/>
</dbReference>
<evidence type="ECO:0000256" key="2">
    <source>
        <dbReference type="ARBA" id="ARBA00022490"/>
    </source>
</evidence>
<evidence type="ECO:0000256" key="1">
    <source>
        <dbReference type="ARBA" id="ARBA00008239"/>
    </source>
</evidence>
<dbReference type="NCBIfam" id="NF003555">
    <property type="entry name" value="PRK05218.1"/>
    <property type="match status" value="1"/>
</dbReference>
<dbReference type="SMART" id="SM00387">
    <property type="entry name" value="HATPase_c"/>
    <property type="match status" value="1"/>
</dbReference>
<evidence type="ECO:0000256" key="5">
    <source>
        <dbReference type="ARBA" id="ARBA00023016"/>
    </source>
</evidence>
<dbReference type="CDD" id="cd16927">
    <property type="entry name" value="HATPase_Hsp90-like"/>
    <property type="match status" value="1"/>
</dbReference>
<feature type="binding site" evidence="8">
    <location>
        <position position="95"/>
    </location>
    <ligand>
        <name>ATP</name>
        <dbReference type="ChEBI" id="CHEBI:30616"/>
    </ligand>
</feature>
<dbReference type="InterPro" id="IPR001404">
    <property type="entry name" value="Hsp90_fam"/>
</dbReference>
<dbReference type="GO" id="GO:0140662">
    <property type="term" value="F:ATP-dependent protein folding chaperone"/>
    <property type="evidence" value="ECO:0007669"/>
    <property type="project" value="InterPro"/>
</dbReference>
<dbReference type="InterPro" id="IPR020568">
    <property type="entry name" value="Ribosomal_Su5_D2-typ_SF"/>
</dbReference>
<comment type="subunit">
    <text evidence="7">Homodimer.</text>
</comment>
<comment type="function">
    <text evidence="7">Molecular chaperone. Has ATPase activity.</text>
</comment>
<feature type="binding site" evidence="8">
    <location>
        <position position="82"/>
    </location>
    <ligand>
        <name>ATP</name>
        <dbReference type="ChEBI" id="CHEBI:30616"/>
    </ligand>
</feature>
<evidence type="ECO:0000256" key="3">
    <source>
        <dbReference type="ARBA" id="ARBA00022741"/>
    </source>
</evidence>
<feature type="binding site" evidence="8">
    <location>
        <position position="338"/>
    </location>
    <ligand>
        <name>ATP</name>
        <dbReference type="ChEBI" id="CHEBI:30616"/>
    </ligand>
</feature>
<dbReference type="InterPro" id="IPR037196">
    <property type="entry name" value="HSP90_C"/>
</dbReference>
<evidence type="ECO:0000259" key="9">
    <source>
        <dbReference type="SMART" id="SM00387"/>
    </source>
</evidence>
<dbReference type="EMBL" id="CP042997">
    <property type="protein sequence ID" value="QEH32453.1"/>
    <property type="molecule type" value="Genomic_DNA"/>
</dbReference>
<dbReference type="Proteomes" id="UP000324233">
    <property type="component" value="Chromosome"/>
</dbReference>
<dbReference type="KEGG" id="agv:OJF2_09240"/>
<feature type="binding site" evidence="8">
    <location>
        <position position="186"/>
    </location>
    <ligand>
        <name>ATP</name>
        <dbReference type="ChEBI" id="CHEBI:30616"/>
    </ligand>
</feature>
<evidence type="ECO:0000313" key="11">
    <source>
        <dbReference type="Proteomes" id="UP000324233"/>
    </source>
</evidence>
<feature type="binding site" evidence="8">
    <location>
        <position position="41"/>
    </location>
    <ligand>
        <name>ATP</name>
        <dbReference type="ChEBI" id="CHEBI:30616"/>
    </ligand>
</feature>
<dbReference type="Pfam" id="PF00183">
    <property type="entry name" value="HSP90"/>
    <property type="match status" value="1"/>
</dbReference>
<keyword evidence="6 7" id="KW-0143">Chaperone</keyword>
<protein>
    <recommendedName>
        <fullName evidence="7">Chaperone protein HtpG</fullName>
    </recommendedName>
    <alternativeName>
        <fullName evidence="7">Heat shock protein HtpG</fullName>
    </alternativeName>
    <alternativeName>
        <fullName evidence="7">High temperature protein G</fullName>
    </alternativeName>
</protein>
<proteinExistence type="inferred from homology"/>
<dbReference type="Gene3D" id="3.30.230.80">
    <property type="match status" value="1"/>
</dbReference>
<dbReference type="SUPFAM" id="SSF54211">
    <property type="entry name" value="Ribosomal protein S5 domain 2-like"/>
    <property type="match status" value="1"/>
</dbReference>
<name>A0A5B9VVS7_9BACT</name>
<dbReference type="RefSeq" id="WP_148591645.1">
    <property type="nucleotide sequence ID" value="NZ_CP042997.1"/>
</dbReference>
<dbReference type="OrthoDB" id="9802640at2"/>
<keyword evidence="5 7" id="KW-0346">Stress response</keyword>
<evidence type="ECO:0000256" key="7">
    <source>
        <dbReference type="HAMAP-Rule" id="MF_00505"/>
    </source>
</evidence>
<feature type="binding site" evidence="8">
    <location>
        <begin position="102"/>
        <end position="103"/>
    </location>
    <ligand>
        <name>ATP</name>
        <dbReference type="ChEBI" id="CHEBI:30616"/>
    </ligand>
</feature>
<dbReference type="HAMAP" id="MF_00505">
    <property type="entry name" value="HSP90"/>
    <property type="match status" value="1"/>
</dbReference>
<feature type="binding site" evidence="8">
    <location>
        <begin position="135"/>
        <end position="140"/>
    </location>
    <ligand>
        <name>ATP</name>
        <dbReference type="ChEBI" id="CHEBI:30616"/>
    </ligand>
</feature>
<dbReference type="GO" id="GO:0005524">
    <property type="term" value="F:ATP binding"/>
    <property type="evidence" value="ECO:0007669"/>
    <property type="project" value="UniProtKB-UniRule"/>
</dbReference>
<organism evidence="10 11">
    <name type="scientific">Aquisphaera giovannonii</name>
    <dbReference type="NCBI Taxonomy" id="406548"/>
    <lineage>
        <taxon>Bacteria</taxon>
        <taxon>Pseudomonadati</taxon>
        <taxon>Planctomycetota</taxon>
        <taxon>Planctomycetia</taxon>
        <taxon>Isosphaerales</taxon>
        <taxon>Isosphaeraceae</taxon>
        <taxon>Aquisphaera</taxon>
    </lineage>
</organism>
<dbReference type="AlphaFoldDB" id="A0A5B9VVS7"/>
<dbReference type="GO" id="GO:0051082">
    <property type="term" value="F:unfolded protein binding"/>
    <property type="evidence" value="ECO:0007669"/>
    <property type="project" value="UniProtKB-UniRule"/>
</dbReference>
<dbReference type="Pfam" id="PF13589">
    <property type="entry name" value="HATPase_c_3"/>
    <property type="match status" value="1"/>
</dbReference>
<reference evidence="10 11" key="1">
    <citation type="submission" date="2019-08" db="EMBL/GenBank/DDBJ databases">
        <title>Deep-cultivation of Planctomycetes and their phenomic and genomic characterization uncovers novel biology.</title>
        <authorList>
            <person name="Wiegand S."/>
            <person name="Jogler M."/>
            <person name="Boedeker C."/>
            <person name="Pinto D."/>
            <person name="Vollmers J."/>
            <person name="Rivas-Marin E."/>
            <person name="Kohn T."/>
            <person name="Peeters S.H."/>
            <person name="Heuer A."/>
            <person name="Rast P."/>
            <person name="Oberbeckmann S."/>
            <person name="Bunk B."/>
            <person name="Jeske O."/>
            <person name="Meyerdierks A."/>
            <person name="Storesund J.E."/>
            <person name="Kallscheuer N."/>
            <person name="Luecker S."/>
            <person name="Lage O.M."/>
            <person name="Pohl T."/>
            <person name="Merkel B.J."/>
            <person name="Hornburger P."/>
            <person name="Mueller R.-W."/>
            <person name="Bruemmer F."/>
            <person name="Labrenz M."/>
            <person name="Spormann A.M."/>
            <person name="Op den Camp H."/>
            <person name="Overmann J."/>
            <person name="Amann R."/>
            <person name="Jetten M.S.M."/>
            <person name="Mascher T."/>
            <person name="Medema M.H."/>
            <person name="Devos D.P."/>
            <person name="Kaster A.-K."/>
            <person name="Ovreas L."/>
            <person name="Rohde M."/>
            <person name="Galperin M.Y."/>
            <person name="Jogler C."/>
        </authorList>
    </citation>
    <scope>NUCLEOTIDE SEQUENCE [LARGE SCALE GENOMIC DNA]</scope>
    <source>
        <strain evidence="10 11">OJF2</strain>
    </source>
</reference>
<dbReference type="SUPFAM" id="SSF55874">
    <property type="entry name" value="ATPase domain of HSP90 chaperone/DNA topoisomerase II/histidine kinase"/>
    <property type="match status" value="1"/>
</dbReference>
<keyword evidence="2 7" id="KW-0963">Cytoplasm</keyword>
<feature type="binding site" evidence="8">
    <location>
        <position position="87"/>
    </location>
    <ligand>
        <name>ATP</name>
        <dbReference type="ChEBI" id="CHEBI:30616"/>
    </ligand>
</feature>